<evidence type="ECO:0000313" key="2">
    <source>
        <dbReference type="Proteomes" id="UP000738349"/>
    </source>
</evidence>
<comment type="caution">
    <text evidence="1">The sequence shown here is derived from an EMBL/GenBank/DDBJ whole genome shotgun (WGS) entry which is preliminary data.</text>
</comment>
<organism evidence="1 2">
    <name type="scientific">Dactylonectria macrodidyma</name>
    <dbReference type="NCBI Taxonomy" id="307937"/>
    <lineage>
        <taxon>Eukaryota</taxon>
        <taxon>Fungi</taxon>
        <taxon>Dikarya</taxon>
        <taxon>Ascomycota</taxon>
        <taxon>Pezizomycotina</taxon>
        <taxon>Sordariomycetes</taxon>
        <taxon>Hypocreomycetidae</taxon>
        <taxon>Hypocreales</taxon>
        <taxon>Nectriaceae</taxon>
        <taxon>Dactylonectria</taxon>
    </lineage>
</organism>
<protein>
    <recommendedName>
        <fullName evidence="3">Transcription factor domain-containing protein</fullName>
    </recommendedName>
</protein>
<name>A0A9P9ESV3_9HYPO</name>
<dbReference type="OrthoDB" id="2283488at2759"/>
<dbReference type="CDD" id="cd12148">
    <property type="entry name" value="fungal_TF_MHR"/>
    <property type="match status" value="1"/>
</dbReference>
<evidence type="ECO:0000313" key="1">
    <source>
        <dbReference type="EMBL" id="KAH7143721.1"/>
    </source>
</evidence>
<evidence type="ECO:0008006" key="3">
    <source>
        <dbReference type="Google" id="ProtNLM"/>
    </source>
</evidence>
<dbReference type="EMBL" id="JAGMUV010000009">
    <property type="protein sequence ID" value="KAH7143721.1"/>
    <property type="molecule type" value="Genomic_DNA"/>
</dbReference>
<dbReference type="AlphaFoldDB" id="A0A9P9ESV3"/>
<sequence>MDPIEAKLCRNAFWYLYSADRAASLLNGRILPLGEFRLQGPCTTVFCQSEAPSLLDQRQAENHGRLEELLQAGFSKCHEVWKLGFGVLFDLDLFFAASSRTGSGTEISHTQQRSLTGAYLRFLSVLDDLPEHLVLPTALRDSDDEWTRYKSRAIWIQKANITLTYHYLRMEILNRFISAKVPQLLGVNDDPTSVAWRKVEIARELLNAVACLPLEALQANGEPCAEKLRYVCVALLEVVQEHEMAQIIERARAHFILLLDYLSNLNSRVSDKLAARMTRMGTTAVV</sequence>
<keyword evidence="2" id="KW-1185">Reference proteome</keyword>
<reference evidence="1" key="1">
    <citation type="journal article" date="2021" name="Nat. Commun.">
        <title>Genetic determinants of endophytism in the Arabidopsis root mycobiome.</title>
        <authorList>
            <person name="Mesny F."/>
            <person name="Miyauchi S."/>
            <person name="Thiergart T."/>
            <person name="Pickel B."/>
            <person name="Atanasova L."/>
            <person name="Karlsson M."/>
            <person name="Huettel B."/>
            <person name="Barry K.W."/>
            <person name="Haridas S."/>
            <person name="Chen C."/>
            <person name="Bauer D."/>
            <person name="Andreopoulos W."/>
            <person name="Pangilinan J."/>
            <person name="LaButti K."/>
            <person name="Riley R."/>
            <person name="Lipzen A."/>
            <person name="Clum A."/>
            <person name="Drula E."/>
            <person name="Henrissat B."/>
            <person name="Kohler A."/>
            <person name="Grigoriev I.V."/>
            <person name="Martin F.M."/>
            <person name="Hacquard S."/>
        </authorList>
    </citation>
    <scope>NUCLEOTIDE SEQUENCE</scope>
    <source>
        <strain evidence="1">MPI-CAGE-AT-0147</strain>
    </source>
</reference>
<gene>
    <name evidence="1" type="ORF">EDB81DRAFT_503133</name>
</gene>
<proteinExistence type="predicted"/>
<accession>A0A9P9ESV3</accession>
<dbReference type="Proteomes" id="UP000738349">
    <property type="component" value="Unassembled WGS sequence"/>
</dbReference>